<evidence type="ECO:0000313" key="2">
    <source>
        <dbReference type="Proteomes" id="UP000007054"/>
    </source>
</evidence>
<reference evidence="1" key="2">
    <citation type="submission" date="2010-03" db="EMBL/GenBank/DDBJ databases">
        <authorList>
            <person name="Pajon A."/>
        </authorList>
    </citation>
    <scope>NUCLEOTIDE SEQUENCE</scope>
    <source>
        <strain evidence="1">Type strain: 18P13</strain>
    </source>
</reference>
<reference evidence="1" key="1">
    <citation type="submission" date="2010-03" db="EMBL/GenBank/DDBJ databases">
        <title>The genome sequence of Ruminococcus sp. 18P13.</title>
        <authorList>
            <consortium name="metaHIT consortium -- http://www.metahit.eu/"/>
            <person name="Pajon A."/>
            <person name="Turner K."/>
            <person name="Parkhill J."/>
            <person name="Bernalier A."/>
        </authorList>
    </citation>
    <scope>NUCLEOTIDE SEQUENCE [LARGE SCALE GENOMIC DNA]</scope>
    <source>
        <strain evidence="1">Type strain: 18P13</strain>
    </source>
</reference>
<dbReference type="AlphaFoldDB" id="D4LDU1"/>
<dbReference type="BioCyc" id="RCHA213810:RUM_RS08335-MONOMER"/>
<dbReference type="GeneID" id="83156416"/>
<gene>
    <name evidence="1" type="ordered locus">RUM_17160</name>
</gene>
<name>D4LDU1_RUMC1</name>
<dbReference type="HOGENOM" id="CLU_1224009_0_0_9"/>
<dbReference type="EMBL" id="FP929052">
    <property type="protein sequence ID" value="CBL17786.1"/>
    <property type="molecule type" value="Genomic_DNA"/>
</dbReference>
<dbReference type="RefSeq" id="WP_015558692.1">
    <property type="nucleotide sequence ID" value="NC_021039.1"/>
</dbReference>
<proteinExistence type="predicted"/>
<protein>
    <submittedName>
        <fullName evidence="1">Uncharacterized protein</fullName>
    </submittedName>
</protein>
<dbReference type="KEGG" id="rch:RUM_17160"/>
<dbReference type="STRING" id="213810.RUM_17160"/>
<organism evidence="1 2">
    <name type="scientific">Ruminococcus champanellensis (strain DSM 18848 / JCM 17042 / KCTC 15320 / 18P13)</name>
    <dbReference type="NCBI Taxonomy" id="213810"/>
    <lineage>
        <taxon>Bacteria</taxon>
        <taxon>Bacillati</taxon>
        <taxon>Bacillota</taxon>
        <taxon>Clostridia</taxon>
        <taxon>Eubacteriales</taxon>
        <taxon>Oscillospiraceae</taxon>
        <taxon>Ruminococcus</taxon>
    </lineage>
</organism>
<evidence type="ECO:0000313" key="1">
    <source>
        <dbReference type="EMBL" id="CBL17786.1"/>
    </source>
</evidence>
<dbReference type="Proteomes" id="UP000007054">
    <property type="component" value="Chromosome"/>
</dbReference>
<keyword evidence="2" id="KW-1185">Reference proteome</keyword>
<accession>D4LDU1</accession>
<sequence>MEIDYLTRDGKGKEFVKKVKIKEFPTVEHAFVCQSCGRRCDHGVPIKACTSSKFTDWQYVGDYMCTDCTRLMSLYFYSYSVEGGEIHLFNLREIYENIMRSHTVPFKFIVSKTGKKHLFYRAPENMTDDQFAIQFETETVYTNRERMRRLFDFCECMQTLGVSKLAMSECKLPMNIMKESFGLQAYLFLRNELTHSREIQIPLHCGQKRDITEEDAKCCIISVLTM</sequence>